<dbReference type="RefSeq" id="WP_213520587.1">
    <property type="nucleotide sequence ID" value="NZ_BOSE01000018.1"/>
</dbReference>
<keyword evidence="2" id="KW-1185">Reference proteome</keyword>
<dbReference type="InterPro" id="IPR050261">
    <property type="entry name" value="FrsA_esterase"/>
</dbReference>
<evidence type="ECO:0008006" key="3">
    <source>
        <dbReference type="Google" id="ProtNLM"/>
    </source>
</evidence>
<protein>
    <recommendedName>
        <fullName evidence="3">Dienelactone hydrolase</fullName>
    </recommendedName>
</protein>
<dbReference type="PANTHER" id="PTHR22946">
    <property type="entry name" value="DIENELACTONE HYDROLASE DOMAIN-CONTAINING PROTEIN-RELATED"/>
    <property type="match status" value="1"/>
</dbReference>
<accession>A0A919YV20</accession>
<dbReference type="SUPFAM" id="SSF53474">
    <property type="entry name" value="alpha/beta-Hydrolases"/>
    <property type="match status" value="1"/>
</dbReference>
<evidence type="ECO:0000313" key="1">
    <source>
        <dbReference type="EMBL" id="GIP19647.1"/>
    </source>
</evidence>
<gene>
    <name evidence="1" type="ORF">J40TS1_52890</name>
</gene>
<dbReference type="InterPro" id="IPR029058">
    <property type="entry name" value="AB_hydrolase_fold"/>
</dbReference>
<reference evidence="1" key="1">
    <citation type="submission" date="2021-03" db="EMBL/GenBank/DDBJ databases">
        <title>Antimicrobial resistance genes in bacteria isolated from Japanese honey, and their potential for conferring macrolide and lincosamide resistance in the American foulbrood pathogen Paenibacillus larvae.</title>
        <authorList>
            <person name="Okamoto M."/>
            <person name="Kumagai M."/>
            <person name="Kanamori H."/>
            <person name="Takamatsu D."/>
        </authorList>
    </citation>
    <scope>NUCLEOTIDE SEQUENCE</scope>
    <source>
        <strain evidence="1">J40TS1</strain>
    </source>
</reference>
<comment type="caution">
    <text evidence="1">The sequence shown here is derived from an EMBL/GenBank/DDBJ whole genome shotgun (WGS) entry which is preliminary data.</text>
</comment>
<organism evidence="1 2">
    <name type="scientific">Paenibacillus montaniterrae</name>
    <dbReference type="NCBI Taxonomy" id="429341"/>
    <lineage>
        <taxon>Bacteria</taxon>
        <taxon>Bacillati</taxon>
        <taxon>Bacillota</taxon>
        <taxon>Bacilli</taxon>
        <taxon>Bacillales</taxon>
        <taxon>Paenibacillaceae</taxon>
        <taxon>Paenibacillus</taxon>
    </lineage>
</organism>
<dbReference type="AlphaFoldDB" id="A0A919YV20"/>
<dbReference type="InterPro" id="IPR025890">
    <property type="entry name" value="Abhydrolase_bac"/>
</dbReference>
<name>A0A919YV20_9BACL</name>
<evidence type="ECO:0000313" key="2">
    <source>
        <dbReference type="Proteomes" id="UP000683139"/>
    </source>
</evidence>
<dbReference type="Proteomes" id="UP000683139">
    <property type="component" value="Unassembled WGS sequence"/>
</dbReference>
<dbReference type="Gene3D" id="3.40.50.1820">
    <property type="entry name" value="alpha/beta hydrolase"/>
    <property type="match status" value="1"/>
</dbReference>
<dbReference type="Pfam" id="PF12715">
    <property type="entry name" value="Abhydrolase_7"/>
    <property type="match status" value="1"/>
</dbReference>
<proteinExistence type="predicted"/>
<dbReference type="EMBL" id="BOSE01000018">
    <property type="protein sequence ID" value="GIP19647.1"/>
    <property type="molecule type" value="Genomic_DNA"/>
</dbReference>
<sequence>MDWTTDAFIDGLNKQTAAAREQKLSSLSSVEQRLHLMEALKKALGAFPEQNTPLEPQRLEHRDYGDFYLERIAYRTMEHVQVPVIVLIPKSAGAGPWPAVLACHGHGSGGQYDAVGMDKSGNLLEDPGIHNRFAVQLVRKGMLVIIPEIMGFGARRMAKELEQNTHYSSCATLSAQLLANGRTLAGMRVYEAMRAIDYMQSRSDVQPDQLGIFGFSGGGLIAAYTAALDERLKATVLCGWMNTFIGSILAIPHCIDNYLPSLLLESEQPELASLIAPRGLFIEAGELDRIFPIASSKQAIAYLQQAYEAGGYAEQFAYHIHEGGHEICGARSFQWMYENLAQHLG</sequence>